<sequence>MVRASCVVFTSALRVRLWGLIHGYGLCGECVVAGVWGLLVTLESPSLLGCVCGGGALKWFRRGELIEDWIRQACRLQS</sequence>
<keyword evidence="2" id="KW-1185">Reference proteome</keyword>
<gene>
    <name evidence="1" type="ORF">V6N12_069233</name>
</gene>
<evidence type="ECO:0000313" key="2">
    <source>
        <dbReference type="Proteomes" id="UP001472677"/>
    </source>
</evidence>
<accession>A0ABR2FDP5</accession>
<name>A0ABR2FDP5_9ROSI</name>
<organism evidence="1 2">
    <name type="scientific">Hibiscus sabdariffa</name>
    <name type="common">roselle</name>
    <dbReference type="NCBI Taxonomy" id="183260"/>
    <lineage>
        <taxon>Eukaryota</taxon>
        <taxon>Viridiplantae</taxon>
        <taxon>Streptophyta</taxon>
        <taxon>Embryophyta</taxon>
        <taxon>Tracheophyta</taxon>
        <taxon>Spermatophyta</taxon>
        <taxon>Magnoliopsida</taxon>
        <taxon>eudicotyledons</taxon>
        <taxon>Gunneridae</taxon>
        <taxon>Pentapetalae</taxon>
        <taxon>rosids</taxon>
        <taxon>malvids</taxon>
        <taxon>Malvales</taxon>
        <taxon>Malvaceae</taxon>
        <taxon>Malvoideae</taxon>
        <taxon>Hibiscus</taxon>
    </lineage>
</organism>
<protein>
    <submittedName>
        <fullName evidence="1">Uncharacterized protein</fullName>
    </submittedName>
</protein>
<dbReference type="Proteomes" id="UP001472677">
    <property type="component" value="Unassembled WGS sequence"/>
</dbReference>
<dbReference type="EMBL" id="JBBPBM010000006">
    <property type="protein sequence ID" value="KAK8578889.1"/>
    <property type="molecule type" value="Genomic_DNA"/>
</dbReference>
<proteinExistence type="predicted"/>
<evidence type="ECO:0000313" key="1">
    <source>
        <dbReference type="EMBL" id="KAK8578889.1"/>
    </source>
</evidence>
<comment type="caution">
    <text evidence="1">The sequence shown here is derived from an EMBL/GenBank/DDBJ whole genome shotgun (WGS) entry which is preliminary data.</text>
</comment>
<reference evidence="1 2" key="1">
    <citation type="journal article" date="2024" name="G3 (Bethesda)">
        <title>Genome assembly of Hibiscus sabdariffa L. provides insights into metabolisms of medicinal natural products.</title>
        <authorList>
            <person name="Kim T."/>
        </authorList>
    </citation>
    <scope>NUCLEOTIDE SEQUENCE [LARGE SCALE GENOMIC DNA]</scope>
    <source>
        <strain evidence="1">TK-2024</strain>
        <tissue evidence="1">Old leaves</tissue>
    </source>
</reference>